<dbReference type="EMBL" id="JAJKBJ010000003">
    <property type="protein sequence ID" value="MCL9683360.1"/>
    <property type="molecule type" value="Genomic_DNA"/>
</dbReference>
<evidence type="ECO:0000313" key="2">
    <source>
        <dbReference type="Proteomes" id="UP001139721"/>
    </source>
</evidence>
<accession>A0A9X2IA23</accession>
<keyword evidence="2" id="KW-1185">Reference proteome</keyword>
<comment type="caution">
    <text evidence="1">The sequence shown here is derived from an EMBL/GenBank/DDBJ whole genome shotgun (WGS) entry which is preliminary data.</text>
</comment>
<dbReference type="AlphaFoldDB" id="A0A9X2IA23"/>
<reference evidence="1" key="1">
    <citation type="submission" date="2021-11" db="EMBL/GenBank/DDBJ databases">
        <title>Legionella maioricencis sp. nov., a new species isolated from hot water samples in Mallorca.</title>
        <authorList>
            <person name="Crespi S."/>
            <person name="Drasar V."/>
            <person name="Salva-Serra F."/>
            <person name="Jaen-Luchoro D."/>
            <person name="Pineiro-Iglesias B."/>
            <person name="Aliaga F."/>
            <person name="Fernandez-Juarez V."/>
            <person name="Coll G."/>
            <person name="Moore E.R.B."/>
            <person name="Bennasar-Figueras A."/>
        </authorList>
    </citation>
    <scope>NUCLEOTIDE SEQUENCE</scope>
    <source>
        <strain evidence="1">HCPI-6</strain>
    </source>
</reference>
<organism evidence="1 2">
    <name type="scientific">Legionella maioricensis</name>
    <dbReference type="NCBI Taxonomy" id="2896528"/>
    <lineage>
        <taxon>Bacteria</taxon>
        <taxon>Pseudomonadati</taxon>
        <taxon>Pseudomonadota</taxon>
        <taxon>Gammaproteobacteria</taxon>
        <taxon>Legionellales</taxon>
        <taxon>Legionellaceae</taxon>
        <taxon>Legionella</taxon>
    </lineage>
</organism>
<proteinExistence type="predicted"/>
<sequence>MKHLIQCDLTIIGAGSYPTLSELSKRVASQFYTPKLFSSTVKKLVKFLSYF</sequence>
<dbReference type="Proteomes" id="UP001139721">
    <property type="component" value="Unassembled WGS sequence"/>
</dbReference>
<name>A0A9X2IA23_9GAMM</name>
<protein>
    <submittedName>
        <fullName evidence="1">Uncharacterized protein</fullName>
    </submittedName>
</protein>
<gene>
    <name evidence="1" type="ORF">LOX96_04585</name>
</gene>
<dbReference type="RefSeq" id="WP_250419329.1">
    <property type="nucleotide sequence ID" value="NZ_JAJKBJ010000003.1"/>
</dbReference>
<evidence type="ECO:0000313" key="1">
    <source>
        <dbReference type="EMBL" id="MCL9683360.1"/>
    </source>
</evidence>